<comment type="caution">
    <text evidence="2">The sequence shown here is derived from an EMBL/GenBank/DDBJ whole genome shotgun (WGS) entry which is preliminary data.</text>
</comment>
<dbReference type="EMBL" id="BMFT01000001">
    <property type="protein sequence ID" value="GGH14891.1"/>
    <property type="molecule type" value="Genomic_DNA"/>
</dbReference>
<gene>
    <name evidence="2" type="ORF">GCM10008013_08790</name>
</gene>
<evidence type="ECO:0000313" key="2">
    <source>
        <dbReference type="EMBL" id="GGH14891.1"/>
    </source>
</evidence>
<sequence>MPRRNNILEDEEFNLVNNDLTAEDLAIIAAGLQVLGDLFAFYSLLKEREDTEKKGKKKKS</sequence>
<reference evidence="3" key="1">
    <citation type="journal article" date="2019" name="Int. J. Syst. Evol. Microbiol.">
        <title>The Global Catalogue of Microorganisms (GCM) 10K type strain sequencing project: providing services to taxonomists for standard genome sequencing and annotation.</title>
        <authorList>
            <consortium name="The Broad Institute Genomics Platform"/>
            <consortium name="The Broad Institute Genome Sequencing Center for Infectious Disease"/>
            <person name="Wu L."/>
            <person name="Ma J."/>
        </authorList>
    </citation>
    <scope>NUCLEOTIDE SEQUENCE [LARGE SCALE GENOMIC DNA]</scope>
    <source>
        <strain evidence="3">CGMCC 1.12769</strain>
    </source>
</reference>
<keyword evidence="1" id="KW-0812">Transmembrane</keyword>
<organism evidence="2 3">
    <name type="scientific">Paenibacillus segetis</name>
    <dbReference type="NCBI Taxonomy" id="1325360"/>
    <lineage>
        <taxon>Bacteria</taxon>
        <taxon>Bacillati</taxon>
        <taxon>Bacillota</taxon>
        <taxon>Bacilli</taxon>
        <taxon>Bacillales</taxon>
        <taxon>Paenibacillaceae</taxon>
        <taxon>Paenibacillus</taxon>
    </lineage>
</organism>
<keyword evidence="3" id="KW-1185">Reference proteome</keyword>
<keyword evidence="1" id="KW-0472">Membrane</keyword>
<name>A0ABQ1Y847_9BACL</name>
<accession>A0ABQ1Y847</accession>
<evidence type="ECO:0000313" key="3">
    <source>
        <dbReference type="Proteomes" id="UP000659344"/>
    </source>
</evidence>
<proteinExistence type="predicted"/>
<dbReference type="RefSeq" id="WP_229753251.1">
    <property type="nucleotide sequence ID" value="NZ_BMFT01000001.1"/>
</dbReference>
<dbReference type="Proteomes" id="UP000659344">
    <property type="component" value="Unassembled WGS sequence"/>
</dbReference>
<feature type="transmembrane region" description="Helical" evidence="1">
    <location>
        <begin position="25"/>
        <end position="45"/>
    </location>
</feature>
<evidence type="ECO:0000256" key="1">
    <source>
        <dbReference type="SAM" id="Phobius"/>
    </source>
</evidence>
<keyword evidence="1" id="KW-1133">Transmembrane helix</keyword>
<protein>
    <submittedName>
        <fullName evidence="2">Uncharacterized protein</fullName>
    </submittedName>
</protein>